<gene>
    <name evidence="3" type="ORF">SAMN04489710_101428</name>
</gene>
<dbReference type="STRING" id="32040.SAMN04489710_101428"/>
<dbReference type="PANTHER" id="PTHR37423">
    <property type="entry name" value="SOLUBLE LYTIC MUREIN TRANSGLYCOSYLASE-RELATED"/>
    <property type="match status" value="1"/>
</dbReference>
<dbReference type="EMBL" id="FOMQ01000001">
    <property type="protein sequence ID" value="SFD38511.1"/>
    <property type="molecule type" value="Genomic_DNA"/>
</dbReference>
<dbReference type="GO" id="GO:0008933">
    <property type="term" value="F:peptidoglycan lytic transglycosylase activity"/>
    <property type="evidence" value="ECO:0007669"/>
    <property type="project" value="InterPro"/>
</dbReference>
<dbReference type="InterPro" id="IPR008258">
    <property type="entry name" value="Transglycosylase_SLT_dom_1"/>
</dbReference>
<dbReference type="Proteomes" id="UP000199517">
    <property type="component" value="Unassembled WGS sequence"/>
</dbReference>
<dbReference type="GO" id="GO:0016020">
    <property type="term" value="C:membrane"/>
    <property type="evidence" value="ECO:0007669"/>
    <property type="project" value="InterPro"/>
</dbReference>
<evidence type="ECO:0000256" key="1">
    <source>
        <dbReference type="ARBA" id="ARBA00007734"/>
    </source>
</evidence>
<dbReference type="Pfam" id="PF01464">
    <property type="entry name" value="SLT"/>
    <property type="match status" value="1"/>
</dbReference>
<dbReference type="InterPro" id="IPR000189">
    <property type="entry name" value="Transglyc_AS"/>
</dbReference>
<dbReference type="AlphaFoldDB" id="A0A1I1RW73"/>
<dbReference type="GO" id="GO:0000270">
    <property type="term" value="P:peptidoglycan metabolic process"/>
    <property type="evidence" value="ECO:0007669"/>
    <property type="project" value="InterPro"/>
</dbReference>
<name>A0A1I1RW73_9BURK</name>
<dbReference type="PANTHER" id="PTHR37423:SF2">
    <property type="entry name" value="MEMBRANE-BOUND LYTIC MUREIN TRANSGLYCOSYLASE C"/>
    <property type="match status" value="1"/>
</dbReference>
<accession>A0A1I1RW73</accession>
<keyword evidence="4" id="KW-1185">Reference proteome</keyword>
<evidence type="ECO:0000313" key="3">
    <source>
        <dbReference type="EMBL" id="SFD38511.1"/>
    </source>
</evidence>
<dbReference type="SUPFAM" id="SSF53955">
    <property type="entry name" value="Lysozyme-like"/>
    <property type="match status" value="1"/>
</dbReference>
<feature type="domain" description="Transglycosylase SLT" evidence="2">
    <location>
        <begin position="134"/>
        <end position="238"/>
    </location>
</feature>
<proteinExistence type="inferred from homology"/>
<sequence>MPAPTAPPPLAAAAPRPPRVGRLLRWFKGVFASMPPVLLGSLLLFLQQTAHADLWAYVDERGVTHFAAERIDERYALYFRGDVFDSATDGRAAPSGTGIVPPGVAPAATAAGARRLAYFDIAPEVKRVKHHLRASATRHGLDYELLQAVIATESGFDPQAVSPRGAVGLMQVMPATAERFGVAREPRRSVEQKLTDPGTNIAAGARYLRHLIDLFEGRLDLALAAYNAGEGAVQRAGHRIPAYRETQNYVKSVLGLYALLKPAAAPAAASARAPAALPGGRGAAAGRVRMELAAPAAP</sequence>
<dbReference type="InterPro" id="IPR023346">
    <property type="entry name" value="Lysozyme-like_dom_sf"/>
</dbReference>
<dbReference type="Gene3D" id="1.10.530.10">
    <property type="match status" value="1"/>
</dbReference>
<evidence type="ECO:0000259" key="2">
    <source>
        <dbReference type="Pfam" id="PF01464"/>
    </source>
</evidence>
<organism evidence="3 4">
    <name type="scientific">Paracidovorax konjaci</name>
    <dbReference type="NCBI Taxonomy" id="32040"/>
    <lineage>
        <taxon>Bacteria</taxon>
        <taxon>Pseudomonadati</taxon>
        <taxon>Pseudomonadota</taxon>
        <taxon>Betaproteobacteria</taxon>
        <taxon>Burkholderiales</taxon>
        <taxon>Comamonadaceae</taxon>
        <taxon>Paracidovorax</taxon>
    </lineage>
</organism>
<dbReference type="CDD" id="cd00254">
    <property type="entry name" value="LT-like"/>
    <property type="match status" value="1"/>
</dbReference>
<evidence type="ECO:0000313" key="4">
    <source>
        <dbReference type="Proteomes" id="UP000199517"/>
    </source>
</evidence>
<comment type="similarity">
    <text evidence="1">Belongs to the transglycosylase Slt family.</text>
</comment>
<protein>
    <submittedName>
        <fullName evidence="3">Soluble lytic murein transglycosylase</fullName>
    </submittedName>
</protein>
<reference evidence="4" key="1">
    <citation type="submission" date="2016-10" db="EMBL/GenBank/DDBJ databases">
        <authorList>
            <person name="Varghese N."/>
            <person name="Submissions S."/>
        </authorList>
    </citation>
    <scope>NUCLEOTIDE SEQUENCE [LARGE SCALE GENOMIC DNA]</scope>
    <source>
        <strain evidence="4">DSM 7481</strain>
    </source>
</reference>
<dbReference type="PROSITE" id="PS00922">
    <property type="entry name" value="TRANSGLYCOSYLASE"/>
    <property type="match status" value="1"/>
</dbReference>